<dbReference type="HOGENOM" id="CLU_167729_0_0_1"/>
<dbReference type="AlphaFoldDB" id="K5W093"/>
<organism evidence="1 2">
    <name type="scientific">Phanerochaete carnosa (strain HHB-10118-sp)</name>
    <name type="common">White-rot fungus</name>
    <name type="synonym">Peniophora carnosa</name>
    <dbReference type="NCBI Taxonomy" id="650164"/>
    <lineage>
        <taxon>Eukaryota</taxon>
        <taxon>Fungi</taxon>
        <taxon>Dikarya</taxon>
        <taxon>Basidiomycota</taxon>
        <taxon>Agaricomycotina</taxon>
        <taxon>Agaricomycetes</taxon>
        <taxon>Polyporales</taxon>
        <taxon>Phanerochaetaceae</taxon>
        <taxon>Phanerochaete</taxon>
    </lineage>
</organism>
<keyword evidence="2" id="KW-1185">Reference proteome</keyword>
<dbReference type="GeneID" id="18911036"/>
<dbReference type="EMBL" id="JH930471">
    <property type="protein sequence ID" value="EKM57253.1"/>
    <property type="molecule type" value="Genomic_DNA"/>
</dbReference>
<dbReference type="OrthoDB" id="2748942at2759"/>
<protein>
    <submittedName>
        <fullName evidence="1">Uncharacterized protein</fullName>
    </submittedName>
</protein>
<dbReference type="InParanoid" id="K5W093"/>
<accession>K5W093</accession>
<name>K5W093_PHACS</name>
<dbReference type="Proteomes" id="UP000008370">
    <property type="component" value="Unassembled WGS sequence"/>
</dbReference>
<proteinExistence type="predicted"/>
<evidence type="ECO:0000313" key="2">
    <source>
        <dbReference type="Proteomes" id="UP000008370"/>
    </source>
</evidence>
<dbReference type="RefSeq" id="XP_007395071.1">
    <property type="nucleotide sequence ID" value="XM_007395009.1"/>
</dbReference>
<evidence type="ECO:0000313" key="1">
    <source>
        <dbReference type="EMBL" id="EKM57253.1"/>
    </source>
</evidence>
<dbReference type="KEGG" id="pco:PHACADRAFT_194815"/>
<gene>
    <name evidence="1" type="ORF">PHACADRAFT_194815</name>
</gene>
<sequence length="118" mass="13426">MGQTYKWASEDISCPPLTIYWNLSATVHPSSLLTHLPALNMCTRRHVCYIYTKCGHAYAMPEQIIECDKVNCIFSPSHPSTCSGASCKKTCWQYRQPTEQYSPQLPEYCPTCVQSGRR</sequence>
<reference evidence="1 2" key="1">
    <citation type="journal article" date="2012" name="BMC Genomics">
        <title>Comparative genomics of the white-rot fungi, Phanerochaete carnosa and P. chrysosporium, to elucidate the genetic basis of the distinct wood types they colonize.</title>
        <authorList>
            <person name="Suzuki H."/>
            <person name="MacDonald J."/>
            <person name="Syed K."/>
            <person name="Salamov A."/>
            <person name="Hori C."/>
            <person name="Aerts A."/>
            <person name="Henrissat B."/>
            <person name="Wiebenga A."/>
            <person name="vanKuyk P.A."/>
            <person name="Barry K."/>
            <person name="Lindquist E."/>
            <person name="LaButti K."/>
            <person name="Lapidus A."/>
            <person name="Lucas S."/>
            <person name="Coutinho P."/>
            <person name="Gong Y."/>
            <person name="Samejima M."/>
            <person name="Mahadevan R."/>
            <person name="Abou-Zaid M."/>
            <person name="de Vries R.P."/>
            <person name="Igarashi K."/>
            <person name="Yadav J.S."/>
            <person name="Grigoriev I.V."/>
            <person name="Master E.R."/>
        </authorList>
    </citation>
    <scope>NUCLEOTIDE SEQUENCE [LARGE SCALE GENOMIC DNA]</scope>
    <source>
        <strain evidence="1 2">HHB-10118-sp</strain>
    </source>
</reference>